<dbReference type="Gene3D" id="3.60.10.10">
    <property type="entry name" value="Endonuclease/exonuclease/phosphatase"/>
    <property type="match status" value="1"/>
</dbReference>
<protein>
    <recommendedName>
        <fullName evidence="3">Reverse transcriptase</fullName>
    </recommendedName>
</protein>
<evidence type="ECO:0008006" key="3">
    <source>
        <dbReference type="Google" id="ProtNLM"/>
    </source>
</evidence>
<comment type="caution">
    <text evidence="1">The sequence shown here is derived from an EMBL/GenBank/DDBJ whole genome shotgun (WGS) entry which is preliminary data.</text>
</comment>
<sequence>MVCFSCGKYDYVKELCLSVVSTPVLGSSVGATVEVSGDKVSIGGGEKSVIYGPWMLVERKSQRGQWDSRVNLVAKSGKSPLGSRFLPLIVENVSGGDLGLADGDLSGETDAGKKDAFGRDFNVGVSSKGDLGSAVDMGRGREAGHRSSAGFVVGPSSGRLRVVETGLVEGAPSLKTLEKRLVGLDRIEQVGKDLGNNLIFSNAILPFHLQEAMSSMANLINSQVGADVIGGSVDGQMNGIGCASLKFPPTFWEYNRENKPDLIGLLEIRVSGTKADSVIAKLGFEFSHRVEAMSFSGGIWIGWKNTIFVDILGNYSQFILLRISGNSYRQSVLVTFVYGCPNSQKCKQLWEVLKGIAPVDETLCNQVKLWNKDVFGHIIHRKNLLKKKLDNVQKVIDRRSSSYLNQVELEIQEELESILHHEELLWHQNSRCDWLVFGDRNTRFFHRRALQRRKHNRIVTLKNQVGEWVMDEEELKQEAVNFYKNLYGEQPRRASNLGDSSFPSLDKKDIQFFSMPVSDEEIKKALFDMAPLKAPGSDDFHALFYQSQ</sequence>
<dbReference type="EMBL" id="JARKNE010000010">
    <property type="protein sequence ID" value="KAK5792754.1"/>
    <property type="molecule type" value="Genomic_DNA"/>
</dbReference>
<evidence type="ECO:0000313" key="2">
    <source>
        <dbReference type="Proteomes" id="UP001358586"/>
    </source>
</evidence>
<gene>
    <name evidence="1" type="ORF">PVK06_033873</name>
</gene>
<organism evidence="1 2">
    <name type="scientific">Gossypium arboreum</name>
    <name type="common">Tree cotton</name>
    <name type="synonym">Gossypium nanking</name>
    <dbReference type="NCBI Taxonomy" id="29729"/>
    <lineage>
        <taxon>Eukaryota</taxon>
        <taxon>Viridiplantae</taxon>
        <taxon>Streptophyta</taxon>
        <taxon>Embryophyta</taxon>
        <taxon>Tracheophyta</taxon>
        <taxon>Spermatophyta</taxon>
        <taxon>Magnoliopsida</taxon>
        <taxon>eudicotyledons</taxon>
        <taxon>Gunneridae</taxon>
        <taxon>Pentapetalae</taxon>
        <taxon>rosids</taxon>
        <taxon>malvids</taxon>
        <taxon>Malvales</taxon>
        <taxon>Malvaceae</taxon>
        <taxon>Malvoideae</taxon>
        <taxon>Gossypium</taxon>
    </lineage>
</organism>
<accession>A0ABR0NER4</accession>
<reference evidence="1 2" key="1">
    <citation type="submission" date="2023-03" db="EMBL/GenBank/DDBJ databases">
        <title>WGS of Gossypium arboreum.</title>
        <authorList>
            <person name="Yu D."/>
        </authorList>
    </citation>
    <scope>NUCLEOTIDE SEQUENCE [LARGE SCALE GENOMIC DNA]</scope>
    <source>
        <tissue evidence="1">Leaf</tissue>
    </source>
</reference>
<dbReference type="SUPFAM" id="SSF56219">
    <property type="entry name" value="DNase I-like"/>
    <property type="match status" value="1"/>
</dbReference>
<dbReference type="Proteomes" id="UP001358586">
    <property type="component" value="Chromosome 10"/>
</dbReference>
<dbReference type="InterPro" id="IPR036691">
    <property type="entry name" value="Endo/exonu/phosph_ase_sf"/>
</dbReference>
<keyword evidence="2" id="KW-1185">Reference proteome</keyword>
<proteinExistence type="predicted"/>
<evidence type="ECO:0000313" key="1">
    <source>
        <dbReference type="EMBL" id="KAK5792754.1"/>
    </source>
</evidence>
<name>A0ABR0NER4_GOSAR</name>